<keyword evidence="2" id="KW-1133">Transmembrane helix</keyword>
<dbReference type="EMBL" id="JGYK01000001">
    <property type="protein sequence ID" value="KFI40688.1"/>
    <property type="molecule type" value="Genomic_DNA"/>
</dbReference>
<feature type="region of interest" description="Disordered" evidence="1">
    <location>
        <begin position="125"/>
        <end position="176"/>
    </location>
</feature>
<keyword evidence="4" id="KW-1185">Reference proteome</keyword>
<accession>A0A086Z2D8</accession>
<protein>
    <submittedName>
        <fullName evidence="3">Uncharacterized protein</fullName>
    </submittedName>
</protein>
<evidence type="ECO:0000313" key="4">
    <source>
        <dbReference type="Proteomes" id="UP000029015"/>
    </source>
</evidence>
<keyword evidence="2" id="KW-0812">Transmembrane</keyword>
<evidence type="ECO:0000256" key="1">
    <source>
        <dbReference type="SAM" id="MobiDB-lite"/>
    </source>
</evidence>
<comment type="caution">
    <text evidence="3">The sequence shown here is derived from an EMBL/GenBank/DDBJ whole genome shotgun (WGS) entry which is preliminary data.</text>
</comment>
<dbReference type="AlphaFoldDB" id="A0A086Z2D8"/>
<evidence type="ECO:0000256" key="2">
    <source>
        <dbReference type="SAM" id="Phobius"/>
    </source>
</evidence>
<keyword evidence="2" id="KW-0472">Membrane</keyword>
<name>A0A086Z2D8_9BIFI</name>
<feature type="transmembrane region" description="Helical" evidence="2">
    <location>
        <begin position="12"/>
        <end position="33"/>
    </location>
</feature>
<dbReference type="STRING" id="1437605.AB656_05290"/>
<sequence length="176" mass="19152">MGAPCDNRYMVWVILLVWIAVVVALVVFVLRLARGESHDRAFSEAVNERTRRRAARRDRAGQSKEATPKLLPRIAGTAPSFTPQEPRQPLRRAQPYIDDEDTMEHPVYVNDSSVVQMRSLLIPGSGAQAADGQGGQDGSDEDEVARSSEAPGKETVGGQATEPKAATLDTLSRQGE</sequence>
<gene>
    <name evidence="3" type="ORF">BACT_1392</name>
</gene>
<dbReference type="eggNOG" id="ENOG5031G1Z">
    <property type="taxonomic scope" value="Bacteria"/>
</dbReference>
<dbReference type="Proteomes" id="UP000029015">
    <property type="component" value="Unassembled WGS sequence"/>
</dbReference>
<feature type="region of interest" description="Disordered" evidence="1">
    <location>
        <begin position="41"/>
        <end position="92"/>
    </location>
</feature>
<organism evidence="3 4">
    <name type="scientific">Bifidobacterium actinocoloniiforme DSM 22766</name>
    <dbReference type="NCBI Taxonomy" id="1437605"/>
    <lineage>
        <taxon>Bacteria</taxon>
        <taxon>Bacillati</taxon>
        <taxon>Actinomycetota</taxon>
        <taxon>Actinomycetes</taxon>
        <taxon>Bifidobacteriales</taxon>
        <taxon>Bifidobacteriaceae</taxon>
        <taxon>Bifidobacterium</taxon>
    </lineage>
</organism>
<evidence type="ECO:0000313" key="3">
    <source>
        <dbReference type="EMBL" id="KFI40688.1"/>
    </source>
</evidence>
<proteinExistence type="predicted"/>
<reference evidence="3 4" key="1">
    <citation type="submission" date="2014-03" db="EMBL/GenBank/DDBJ databases">
        <title>Genomics of Bifidobacteria.</title>
        <authorList>
            <person name="Ventura M."/>
            <person name="Milani C."/>
            <person name="Lugli G.A."/>
        </authorList>
    </citation>
    <scope>NUCLEOTIDE SEQUENCE [LARGE SCALE GENOMIC DNA]</scope>
    <source>
        <strain evidence="3 4">DSM 22766</strain>
    </source>
</reference>